<keyword evidence="6" id="KW-1185">Reference proteome</keyword>
<dbReference type="InterPro" id="IPR036388">
    <property type="entry name" value="WH-like_DNA-bd_sf"/>
</dbReference>
<dbReference type="PROSITE" id="PS50949">
    <property type="entry name" value="HTH_GNTR"/>
    <property type="match status" value="1"/>
</dbReference>
<reference evidence="5 6" key="1">
    <citation type="submission" date="2024-06" db="EMBL/GenBank/DDBJ databases">
        <title>Genomic Encyclopedia of Type Strains, Phase IV (KMG-IV): sequencing the most valuable type-strain genomes for metagenomic binning, comparative biology and taxonomic classification.</title>
        <authorList>
            <person name="Goeker M."/>
        </authorList>
    </citation>
    <scope>NUCLEOTIDE SEQUENCE [LARGE SCALE GENOMIC DNA]</scope>
    <source>
        <strain evidence="5 6">DSM 29846</strain>
    </source>
</reference>
<dbReference type="Pfam" id="PF00392">
    <property type="entry name" value="GntR"/>
    <property type="match status" value="1"/>
</dbReference>
<evidence type="ECO:0000313" key="5">
    <source>
        <dbReference type="EMBL" id="MET3594728.1"/>
    </source>
</evidence>
<dbReference type="Pfam" id="PF07729">
    <property type="entry name" value="FCD"/>
    <property type="match status" value="1"/>
</dbReference>
<organism evidence="5 6">
    <name type="scientific">Mesorhizobium shonense</name>
    <dbReference type="NCBI Taxonomy" id="1209948"/>
    <lineage>
        <taxon>Bacteria</taxon>
        <taxon>Pseudomonadati</taxon>
        <taxon>Pseudomonadota</taxon>
        <taxon>Alphaproteobacteria</taxon>
        <taxon>Hyphomicrobiales</taxon>
        <taxon>Phyllobacteriaceae</taxon>
        <taxon>Mesorhizobium</taxon>
    </lineage>
</organism>
<dbReference type="CDD" id="cd07377">
    <property type="entry name" value="WHTH_GntR"/>
    <property type="match status" value="1"/>
</dbReference>
<dbReference type="InterPro" id="IPR000524">
    <property type="entry name" value="Tscrpt_reg_HTH_GntR"/>
</dbReference>
<dbReference type="Gene3D" id="1.10.10.10">
    <property type="entry name" value="Winged helix-like DNA-binding domain superfamily/Winged helix DNA-binding domain"/>
    <property type="match status" value="1"/>
</dbReference>
<evidence type="ECO:0000313" key="6">
    <source>
        <dbReference type="Proteomes" id="UP001549036"/>
    </source>
</evidence>
<dbReference type="InterPro" id="IPR008920">
    <property type="entry name" value="TF_FadR/GntR_C"/>
</dbReference>
<dbReference type="RefSeq" id="WP_354416159.1">
    <property type="nucleotide sequence ID" value="NZ_JBEPLM010000007.1"/>
</dbReference>
<proteinExistence type="predicted"/>
<dbReference type="PANTHER" id="PTHR43537">
    <property type="entry name" value="TRANSCRIPTIONAL REGULATOR, GNTR FAMILY"/>
    <property type="match status" value="1"/>
</dbReference>
<dbReference type="SUPFAM" id="SSF46785">
    <property type="entry name" value="Winged helix' DNA-binding domain"/>
    <property type="match status" value="1"/>
</dbReference>
<dbReference type="InterPro" id="IPR011711">
    <property type="entry name" value="GntR_C"/>
</dbReference>
<dbReference type="PRINTS" id="PR00035">
    <property type="entry name" value="HTHGNTR"/>
</dbReference>
<protein>
    <submittedName>
        <fullName evidence="5">DNA-binding GntR family transcriptional regulator</fullName>
    </submittedName>
</protein>
<dbReference type="InterPro" id="IPR036390">
    <property type="entry name" value="WH_DNA-bd_sf"/>
</dbReference>
<dbReference type="SMART" id="SM00895">
    <property type="entry name" value="FCD"/>
    <property type="match status" value="1"/>
</dbReference>
<keyword evidence="3" id="KW-0804">Transcription</keyword>
<dbReference type="EMBL" id="JBEPLM010000007">
    <property type="protein sequence ID" value="MET3594728.1"/>
    <property type="molecule type" value="Genomic_DNA"/>
</dbReference>
<evidence type="ECO:0000256" key="2">
    <source>
        <dbReference type="ARBA" id="ARBA00023125"/>
    </source>
</evidence>
<keyword evidence="2 5" id="KW-0238">DNA-binding</keyword>
<evidence type="ECO:0000256" key="1">
    <source>
        <dbReference type="ARBA" id="ARBA00023015"/>
    </source>
</evidence>
<sequence length="270" mass="29887">MTDRVQHIGKGALRSMASKTSDSISSQQTKAAEHKLVEFLESASLTRAIPLRDQVYTLIRKAIVTGKLAPGAFVNEIEIAMKLRMSRTPVREALKKLSDEGLIEVFPQTGTFVSKINRKQMEEAYIIRVALELQSIKRAAAMIETSQIQDLEDIINAHETAVKRSRIDEAIAWDDDFHRYIAEVNGLTMLWKAIDVSKAVMDRCGLLALTHPSAGQEAIAQHRSIHEALAKHDQAGSMKALQTHLETSLRNTIAGLGAETVTRIPGDVNR</sequence>
<name>A0ABV2HVW8_9HYPH</name>
<comment type="caution">
    <text evidence="5">The sequence shown here is derived from an EMBL/GenBank/DDBJ whole genome shotgun (WGS) entry which is preliminary data.</text>
</comment>
<gene>
    <name evidence="5" type="ORF">ABID26_004136</name>
</gene>
<keyword evidence="1" id="KW-0805">Transcription regulation</keyword>
<dbReference type="PANTHER" id="PTHR43537:SF6">
    <property type="entry name" value="HTH-TYPE TRANSCRIPTIONAL REPRESSOR RSPR"/>
    <property type="match status" value="1"/>
</dbReference>
<feature type="domain" description="HTH gntR-type" evidence="4">
    <location>
        <begin position="49"/>
        <end position="116"/>
    </location>
</feature>
<accession>A0ABV2HVW8</accession>
<dbReference type="GO" id="GO:0003677">
    <property type="term" value="F:DNA binding"/>
    <property type="evidence" value="ECO:0007669"/>
    <property type="project" value="UniProtKB-KW"/>
</dbReference>
<dbReference type="Proteomes" id="UP001549036">
    <property type="component" value="Unassembled WGS sequence"/>
</dbReference>
<dbReference type="SUPFAM" id="SSF48008">
    <property type="entry name" value="GntR ligand-binding domain-like"/>
    <property type="match status" value="1"/>
</dbReference>
<evidence type="ECO:0000259" key="4">
    <source>
        <dbReference type="PROSITE" id="PS50949"/>
    </source>
</evidence>
<dbReference type="Gene3D" id="1.20.120.530">
    <property type="entry name" value="GntR ligand-binding domain-like"/>
    <property type="match status" value="1"/>
</dbReference>
<dbReference type="SMART" id="SM00345">
    <property type="entry name" value="HTH_GNTR"/>
    <property type="match status" value="1"/>
</dbReference>
<evidence type="ECO:0000256" key="3">
    <source>
        <dbReference type="ARBA" id="ARBA00023163"/>
    </source>
</evidence>